<keyword evidence="3" id="KW-1185">Reference proteome</keyword>
<dbReference type="Proteomes" id="UP001597024">
    <property type="component" value="Unassembled WGS sequence"/>
</dbReference>
<sequence>MVAREDENTWVPEAVRKPGDHTDQSHEHVVKEVRDITRGGKKVVFEINPGGGVDTGLRRLIPVTYDIDLDHAEVRETGEDK</sequence>
<protein>
    <submittedName>
        <fullName evidence="2">Uncharacterized protein</fullName>
    </submittedName>
</protein>
<name>A0ABW3DR20_9ACTN</name>
<comment type="caution">
    <text evidence="2">The sequence shown here is derived from an EMBL/GenBank/DDBJ whole genome shotgun (WGS) entry which is preliminary data.</text>
</comment>
<gene>
    <name evidence="2" type="ORF">ACFQ08_17120</name>
</gene>
<proteinExistence type="predicted"/>
<evidence type="ECO:0000313" key="3">
    <source>
        <dbReference type="Proteomes" id="UP001597024"/>
    </source>
</evidence>
<organism evidence="2 3">
    <name type="scientific">Streptosporangium algeriense</name>
    <dbReference type="NCBI Taxonomy" id="1682748"/>
    <lineage>
        <taxon>Bacteria</taxon>
        <taxon>Bacillati</taxon>
        <taxon>Actinomycetota</taxon>
        <taxon>Actinomycetes</taxon>
        <taxon>Streptosporangiales</taxon>
        <taxon>Streptosporangiaceae</taxon>
        <taxon>Streptosporangium</taxon>
    </lineage>
</organism>
<feature type="region of interest" description="Disordered" evidence="1">
    <location>
        <begin position="1"/>
        <end position="26"/>
    </location>
</feature>
<reference evidence="3" key="1">
    <citation type="journal article" date="2019" name="Int. J. Syst. Evol. Microbiol.">
        <title>The Global Catalogue of Microorganisms (GCM) 10K type strain sequencing project: providing services to taxonomists for standard genome sequencing and annotation.</title>
        <authorList>
            <consortium name="The Broad Institute Genomics Platform"/>
            <consortium name="The Broad Institute Genome Sequencing Center for Infectious Disease"/>
            <person name="Wu L."/>
            <person name="Ma J."/>
        </authorList>
    </citation>
    <scope>NUCLEOTIDE SEQUENCE [LARGE SCALE GENOMIC DNA]</scope>
    <source>
        <strain evidence="3">CCUG 62974</strain>
    </source>
</reference>
<evidence type="ECO:0000313" key="2">
    <source>
        <dbReference type="EMBL" id="MFD0886270.1"/>
    </source>
</evidence>
<evidence type="ECO:0000256" key="1">
    <source>
        <dbReference type="SAM" id="MobiDB-lite"/>
    </source>
</evidence>
<accession>A0ABW3DR20</accession>
<dbReference type="EMBL" id="JBHTHX010000560">
    <property type="protein sequence ID" value="MFD0886270.1"/>
    <property type="molecule type" value="Genomic_DNA"/>
</dbReference>
<feature type="compositionally biased region" description="Basic and acidic residues" evidence="1">
    <location>
        <begin position="14"/>
        <end position="26"/>
    </location>
</feature>